<accession>A0A8I0AGD0</accession>
<dbReference type="EMBL" id="JACOOT010000009">
    <property type="protein sequence ID" value="MBC5650205.1"/>
    <property type="molecule type" value="Genomic_DNA"/>
</dbReference>
<organism evidence="1 2">
    <name type="scientific">Blautia segnis</name>
    <dbReference type="NCBI Taxonomy" id="2763030"/>
    <lineage>
        <taxon>Bacteria</taxon>
        <taxon>Bacillati</taxon>
        <taxon>Bacillota</taxon>
        <taxon>Clostridia</taxon>
        <taxon>Lachnospirales</taxon>
        <taxon>Lachnospiraceae</taxon>
        <taxon>Blautia</taxon>
    </lineage>
</organism>
<reference evidence="1 2" key="1">
    <citation type="submission" date="2020-08" db="EMBL/GenBank/DDBJ databases">
        <title>Genome public.</title>
        <authorList>
            <person name="Liu C."/>
            <person name="Sun Q."/>
        </authorList>
    </citation>
    <scope>NUCLEOTIDE SEQUENCE [LARGE SCALE GENOMIC DNA]</scope>
    <source>
        <strain evidence="1 2">BX17</strain>
    </source>
</reference>
<gene>
    <name evidence="1" type="ORF">H8S54_03480</name>
</gene>
<proteinExistence type="predicted"/>
<name>A0A8I0AGD0_9FIRM</name>
<keyword evidence="2" id="KW-1185">Reference proteome</keyword>
<dbReference type="Proteomes" id="UP000652847">
    <property type="component" value="Unassembled WGS sequence"/>
</dbReference>
<dbReference type="RefSeq" id="WP_173767099.1">
    <property type="nucleotide sequence ID" value="NZ_JACOOT010000009.1"/>
</dbReference>
<dbReference type="AlphaFoldDB" id="A0A8I0AGD0"/>
<evidence type="ECO:0000313" key="1">
    <source>
        <dbReference type="EMBL" id="MBC5650205.1"/>
    </source>
</evidence>
<evidence type="ECO:0000313" key="2">
    <source>
        <dbReference type="Proteomes" id="UP000652847"/>
    </source>
</evidence>
<protein>
    <submittedName>
        <fullName evidence="1">Uncharacterized protein</fullName>
    </submittedName>
</protein>
<comment type="caution">
    <text evidence="1">The sequence shown here is derived from an EMBL/GenBank/DDBJ whole genome shotgun (WGS) entry which is preliminary data.</text>
</comment>
<sequence length="48" mass="5458">MKYKHIVFDIDGITIKIPTMKSTATIARILITHTSPPVYAIFWLNPLS</sequence>